<evidence type="ECO:0000313" key="5">
    <source>
        <dbReference type="Proteomes" id="UP000019402"/>
    </source>
</evidence>
<dbReference type="Proteomes" id="UP000019402">
    <property type="component" value="Unassembled WGS sequence"/>
</dbReference>
<dbReference type="EMBL" id="BAMD01000053">
    <property type="protein sequence ID" value="GAF04706.1"/>
    <property type="molecule type" value="Genomic_DNA"/>
</dbReference>
<dbReference type="GO" id="GO:0000287">
    <property type="term" value="F:magnesium ion binding"/>
    <property type="evidence" value="ECO:0007669"/>
    <property type="project" value="InterPro"/>
</dbReference>
<dbReference type="SUPFAM" id="SSF56214">
    <property type="entry name" value="4'-phosphopantetheinyl transferase"/>
    <property type="match status" value="2"/>
</dbReference>
<dbReference type="Pfam" id="PF01648">
    <property type="entry name" value="ACPS"/>
    <property type="match status" value="1"/>
</dbReference>
<comment type="caution">
    <text evidence="4">The sequence shown here is derived from an EMBL/GenBank/DDBJ whole genome shotgun (WGS) entry which is preliminary data.</text>
</comment>
<comment type="similarity">
    <text evidence="1">Belongs to the P-Pant transferase superfamily. Gsp/Sfp/HetI/AcpT family.</text>
</comment>
<dbReference type="PANTHER" id="PTHR12215">
    <property type="entry name" value="PHOSPHOPANTETHEINE TRANSFERASE"/>
    <property type="match status" value="1"/>
</dbReference>
<evidence type="ECO:0000259" key="3">
    <source>
        <dbReference type="Pfam" id="PF01648"/>
    </source>
</evidence>
<reference evidence="4 5" key="1">
    <citation type="journal article" date="2014" name="Genome Announc.">
        <title>Draft Genome Sequence of Cytophaga fermentans JCM 21142T, a Facultative Anaerobe Isolated from Marine Mud.</title>
        <authorList>
            <person name="Starns D."/>
            <person name="Oshima K."/>
            <person name="Suda W."/>
            <person name="Iino T."/>
            <person name="Yuki M."/>
            <person name="Inoue J."/>
            <person name="Kitamura K."/>
            <person name="Iida T."/>
            <person name="Darby A."/>
            <person name="Hattori M."/>
            <person name="Ohkuma M."/>
        </authorList>
    </citation>
    <scope>NUCLEOTIDE SEQUENCE [LARGE SCALE GENOMIC DNA]</scope>
    <source>
        <strain evidence="4 5">JCM 21142</strain>
    </source>
</reference>
<dbReference type="PANTHER" id="PTHR12215:SF10">
    <property type="entry name" value="L-AMINOADIPATE-SEMIALDEHYDE DEHYDROGENASE-PHOSPHOPANTETHEINYL TRANSFERASE"/>
    <property type="match status" value="1"/>
</dbReference>
<protein>
    <submittedName>
        <fullName evidence="4">Holo-(Acyl carrier protein) synthase 2</fullName>
    </submittedName>
</protein>
<dbReference type="InterPro" id="IPR050559">
    <property type="entry name" value="P-Pant_transferase_sf"/>
</dbReference>
<evidence type="ECO:0000313" key="4">
    <source>
        <dbReference type="EMBL" id="GAF04706.1"/>
    </source>
</evidence>
<dbReference type="GO" id="GO:0008897">
    <property type="term" value="F:holo-[acyl-carrier-protein] synthase activity"/>
    <property type="evidence" value="ECO:0007669"/>
    <property type="project" value="InterPro"/>
</dbReference>
<keyword evidence="5" id="KW-1185">Reference proteome</keyword>
<evidence type="ECO:0000256" key="1">
    <source>
        <dbReference type="ARBA" id="ARBA00010990"/>
    </source>
</evidence>
<gene>
    <name evidence="4" type="ORF">JCM21142_93423</name>
</gene>
<dbReference type="STRING" id="869213.GCA_000517085_03698"/>
<feature type="domain" description="4'-phosphopantetheinyl transferase" evidence="3">
    <location>
        <begin position="107"/>
        <end position="186"/>
    </location>
</feature>
<dbReference type="AlphaFoldDB" id="W7YJK4"/>
<dbReference type="Gene3D" id="3.90.470.20">
    <property type="entry name" value="4'-phosphopantetheinyl transferase domain"/>
    <property type="match status" value="1"/>
</dbReference>
<organism evidence="4 5">
    <name type="scientific">Saccharicrinis fermentans DSM 9555 = JCM 21142</name>
    <dbReference type="NCBI Taxonomy" id="869213"/>
    <lineage>
        <taxon>Bacteria</taxon>
        <taxon>Pseudomonadati</taxon>
        <taxon>Bacteroidota</taxon>
        <taxon>Bacteroidia</taxon>
        <taxon>Marinilabiliales</taxon>
        <taxon>Marinilabiliaceae</taxon>
        <taxon>Saccharicrinis</taxon>
    </lineage>
</organism>
<accession>W7YJK4</accession>
<dbReference type="RefSeq" id="WP_052343296.1">
    <property type="nucleotide sequence ID" value="NZ_BAMD01000053.1"/>
</dbReference>
<dbReference type="InterPro" id="IPR008278">
    <property type="entry name" value="4-PPantetheinyl_Trfase_dom"/>
</dbReference>
<name>W7YJK4_9BACT</name>
<evidence type="ECO:0000256" key="2">
    <source>
        <dbReference type="ARBA" id="ARBA00022679"/>
    </source>
</evidence>
<proteinExistence type="inferred from homology"/>
<dbReference type="GO" id="GO:0005829">
    <property type="term" value="C:cytosol"/>
    <property type="evidence" value="ECO:0007669"/>
    <property type="project" value="TreeGrafter"/>
</dbReference>
<dbReference type="eggNOG" id="COG2091">
    <property type="taxonomic scope" value="Bacteria"/>
</dbReference>
<keyword evidence="2" id="KW-0808">Transferase</keyword>
<dbReference type="OrthoDB" id="1190494at2"/>
<sequence length="208" mass="24740">MAQIFKRNTEKKGLVVVWKIEESADELLQYLKLRRQDLERVKSFKLEARKQEFLAARCLIKQVLGAEPEIDYLDSGKPILKNSPYKISISHTKGYVVVAFSENNLTGVDIEHPSDRVARVSKRFVSSQEERFIPDNKKVEYYTIMWCLKESMYKMYDRQNSIFNINFICHPFKLQREGKISATFDFEERRTMDFEYLTTEDFYLVYHC</sequence>
<dbReference type="GO" id="GO:0019878">
    <property type="term" value="P:lysine biosynthetic process via aminoadipic acid"/>
    <property type="evidence" value="ECO:0007669"/>
    <property type="project" value="TreeGrafter"/>
</dbReference>
<dbReference type="InterPro" id="IPR037143">
    <property type="entry name" value="4-PPantetheinyl_Trfase_dom_sf"/>
</dbReference>